<keyword evidence="4" id="KW-0378">Hydrolase</keyword>
<dbReference type="EMBL" id="MVBO01000042">
    <property type="protein sequence ID" value="OZJ04384.1"/>
    <property type="molecule type" value="Genomic_DNA"/>
</dbReference>
<evidence type="ECO:0000313" key="9">
    <source>
        <dbReference type="EMBL" id="OZJ04384.1"/>
    </source>
</evidence>
<comment type="similarity">
    <text evidence="1">Belongs to the STXBP/unc-18/SEC1 family.</text>
</comment>
<protein>
    <recommendedName>
        <fullName evidence="2">small monomeric GTPase</fullName>
        <ecNumber evidence="2">3.6.5.2</ecNumber>
    </recommendedName>
</protein>
<keyword evidence="7" id="KW-0175">Coiled coil</keyword>
<dbReference type="InterPro" id="IPR043154">
    <property type="entry name" value="Sec-1-like_dom1"/>
</dbReference>
<evidence type="ECO:0000256" key="2">
    <source>
        <dbReference type="ARBA" id="ARBA00011984"/>
    </source>
</evidence>
<organism evidence="9 10">
    <name type="scientific">Bifiguratus adelaidae</name>
    <dbReference type="NCBI Taxonomy" id="1938954"/>
    <lineage>
        <taxon>Eukaryota</taxon>
        <taxon>Fungi</taxon>
        <taxon>Fungi incertae sedis</taxon>
        <taxon>Mucoromycota</taxon>
        <taxon>Mucoromycotina</taxon>
        <taxon>Endogonomycetes</taxon>
        <taxon>Endogonales</taxon>
        <taxon>Endogonales incertae sedis</taxon>
        <taxon>Bifiguratus</taxon>
    </lineage>
</organism>
<dbReference type="Gene3D" id="3.40.50.2060">
    <property type="match status" value="1"/>
</dbReference>
<dbReference type="Proteomes" id="UP000242875">
    <property type="component" value="Unassembled WGS sequence"/>
</dbReference>
<dbReference type="NCBIfam" id="TIGR00231">
    <property type="entry name" value="small_GTP"/>
    <property type="match status" value="1"/>
</dbReference>
<sequence length="858" mass="96584">MREYKLVVLGSGGVGKSALTVQFVQSIFVERYDPTIEDSYRKQVEVDGQQCMLEILDTAGTEQFTAMRDLYMKNGQGFILVFSITSMVTMNDLHELREQILRVKDSDKVPMVLVGNKCDLEDERMVSREQGMMLSQQWGAIPFYETSARQKINVDEVFFDLVRQINRQMPSRVERKRKKWHTSLNVSSLRETARKGVIELLDSVRGRKGLVLDPLLTGPLSLVAEFQLMKDHGVEKIYHLQPGILDTECESLIYLCRPKLKYMKYITEQVKHHLDARRRIDYSLFLVPQQTLICKRVLEEAGILGDISIGSFPMEWIPFEDDLISMELDGGTWRELYLDGDDTSIYYAAKALMKLQKQYGLFPRIVGKGDCAQQLCDMLLRMRREQAVIDDNSYTHSANPTESISTIIDQIIIIDRSVDLVTPLCTQLTYEGLIDELKGIHHSFLELDASKVGNTQQGQGGAQARNPTSPGTGHGGIKKRNYALNSSDALFAQLRDLNFAIVGGLLNKTAKRLNDSYEERNQAKTPAQLREFVGKLRKLEEERAALQTHTAIAEDLIKTTVSAEFNRMLEVQQNLIAGILDSTKDTDYIEELINKGAPLIQVLRLLCLLSLTQGGIKPKNYEFFKREIMQSYGYEHMHTFRNLETLGILSIKASSSASRSNFAHARRALRLLVDDVDDHNPNDIAYVYSGYAPISIRLVQCVTQRLQPNNVASGSMSLLSNVVGSSNASVISGRPGSDKQTDKSKQAEGWKGFEEVLKLLPGRVFDEVQKLEGVTEAQVRDAQAKAKRLHTLRNAKTTLVFFLGGCTYTEVAAIRFLAQQEEGQRDYLIATTQLINGNTLLESVMQGVKRPEAPVTSP</sequence>
<feature type="region of interest" description="Disordered" evidence="8">
    <location>
        <begin position="454"/>
        <end position="479"/>
    </location>
</feature>
<dbReference type="GO" id="GO:0032486">
    <property type="term" value="P:Rap protein signal transduction"/>
    <property type="evidence" value="ECO:0007669"/>
    <property type="project" value="InterPro"/>
</dbReference>
<reference evidence="9 10" key="1">
    <citation type="journal article" date="2017" name="Mycologia">
        <title>Bifiguratus adelaidae, gen. et sp. nov., a new member of Mucoromycotina in endophytic and soil-dwelling habitats.</title>
        <authorList>
            <person name="Torres-Cruz T.J."/>
            <person name="Billingsley Tobias T.L."/>
            <person name="Almatruk M."/>
            <person name="Hesse C."/>
            <person name="Kuske C.R."/>
            <person name="Desiro A."/>
            <person name="Benucci G.M."/>
            <person name="Bonito G."/>
            <person name="Stajich J.E."/>
            <person name="Dunlap C."/>
            <person name="Arnold A.E."/>
            <person name="Porras-Alfaro A."/>
        </authorList>
    </citation>
    <scope>NUCLEOTIDE SEQUENCE [LARGE SCALE GENOMIC DNA]</scope>
    <source>
        <strain evidence="9 10">AZ0501</strain>
    </source>
</reference>
<evidence type="ECO:0000256" key="4">
    <source>
        <dbReference type="ARBA" id="ARBA00022801"/>
    </source>
</evidence>
<proteinExistence type="inferred from homology"/>
<dbReference type="InterPro" id="IPR043155">
    <property type="entry name" value="VPS33_dom3b"/>
</dbReference>
<keyword evidence="10" id="KW-1185">Reference proteome</keyword>
<accession>A0A261Y1K2</accession>
<dbReference type="CDD" id="cd04175">
    <property type="entry name" value="Rap1"/>
    <property type="match status" value="1"/>
</dbReference>
<dbReference type="EC" id="3.6.5.2" evidence="2"/>
<dbReference type="SMART" id="SM00173">
    <property type="entry name" value="RAS"/>
    <property type="match status" value="1"/>
</dbReference>
<evidence type="ECO:0000256" key="6">
    <source>
        <dbReference type="ARBA" id="ARBA00048098"/>
    </source>
</evidence>
<dbReference type="Gene3D" id="3.40.50.300">
    <property type="entry name" value="P-loop containing nucleotide triphosphate hydrolases"/>
    <property type="match status" value="1"/>
</dbReference>
<dbReference type="InterPro" id="IPR001619">
    <property type="entry name" value="Sec1-like"/>
</dbReference>
<feature type="region of interest" description="Disordered" evidence="8">
    <location>
        <begin position="727"/>
        <end position="747"/>
    </location>
</feature>
<comment type="caution">
    <text evidence="9">The sequence shown here is derived from an EMBL/GenBank/DDBJ whole genome shotgun (WGS) entry which is preliminary data.</text>
</comment>
<dbReference type="SMART" id="SM00176">
    <property type="entry name" value="RAN"/>
    <property type="match status" value="1"/>
</dbReference>
<dbReference type="PRINTS" id="PR00449">
    <property type="entry name" value="RASTRNSFRMNG"/>
</dbReference>
<dbReference type="OrthoDB" id="10262287at2759"/>
<feature type="compositionally biased region" description="Basic and acidic residues" evidence="8">
    <location>
        <begin position="736"/>
        <end position="747"/>
    </location>
</feature>
<dbReference type="Pfam" id="PF00071">
    <property type="entry name" value="Ras"/>
    <property type="match status" value="1"/>
</dbReference>
<dbReference type="GO" id="GO:0003925">
    <property type="term" value="F:G protein activity"/>
    <property type="evidence" value="ECO:0007669"/>
    <property type="project" value="UniProtKB-EC"/>
</dbReference>
<gene>
    <name evidence="9" type="ORF">BZG36_02405</name>
</gene>
<comment type="catalytic activity">
    <reaction evidence="6">
        <text>GTP + H2O = GDP + phosphate + H(+)</text>
        <dbReference type="Rhea" id="RHEA:19669"/>
        <dbReference type="ChEBI" id="CHEBI:15377"/>
        <dbReference type="ChEBI" id="CHEBI:15378"/>
        <dbReference type="ChEBI" id="CHEBI:37565"/>
        <dbReference type="ChEBI" id="CHEBI:43474"/>
        <dbReference type="ChEBI" id="CHEBI:58189"/>
        <dbReference type="EC" id="3.6.5.2"/>
    </reaction>
</comment>
<feature type="coiled-coil region" evidence="7">
    <location>
        <begin position="529"/>
        <end position="556"/>
    </location>
</feature>
<name>A0A261Y1K2_9FUNG</name>
<dbReference type="InterPro" id="IPR027482">
    <property type="entry name" value="Sec1-like_dom2"/>
</dbReference>
<dbReference type="SMART" id="SM00175">
    <property type="entry name" value="RAB"/>
    <property type="match status" value="1"/>
</dbReference>
<evidence type="ECO:0000256" key="1">
    <source>
        <dbReference type="ARBA" id="ARBA00009884"/>
    </source>
</evidence>
<dbReference type="SUPFAM" id="SSF56815">
    <property type="entry name" value="Sec1/munc18-like (SM) proteins"/>
    <property type="match status" value="1"/>
</dbReference>
<dbReference type="InterPro" id="IPR038851">
    <property type="entry name" value="Rap1"/>
</dbReference>
<dbReference type="PROSITE" id="PS51421">
    <property type="entry name" value="RAS"/>
    <property type="match status" value="1"/>
</dbReference>
<dbReference type="SUPFAM" id="SSF52540">
    <property type="entry name" value="P-loop containing nucleoside triphosphate hydrolases"/>
    <property type="match status" value="1"/>
</dbReference>
<dbReference type="Gene3D" id="1.25.40.850">
    <property type="match status" value="1"/>
</dbReference>
<evidence type="ECO:0000256" key="5">
    <source>
        <dbReference type="ARBA" id="ARBA00023134"/>
    </source>
</evidence>
<dbReference type="InterPro" id="IPR001806">
    <property type="entry name" value="Small_GTPase"/>
</dbReference>
<evidence type="ECO:0000256" key="8">
    <source>
        <dbReference type="SAM" id="MobiDB-lite"/>
    </source>
</evidence>
<dbReference type="PROSITE" id="PS51420">
    <property type="entry name" value="RHO"/>
    <property type="match status" value="1"/>
</dbReference>
<dbReference type="InterPro" id="IPR005225">
    <property type="entry name" value="Small_GTP-bd"/>
</dbReference>
<evidence type="ECO:0000256" key="3">
    <source>
        <dbReference type="ARBA" id="ARBA00022741"/>
    </source>
</evidence>
<dbReference type="Gene3D" id="3.40.50.1910">
    <property type="match status" value="2"/>
</dbReference>
<dbReference type="PROSITE" id="PS51419">
    <property type="entry name" value="RAB"/>
    <property type="match status" value="1"/>
</dbReference>
<keyword evidence="5" id="KW-0342">GTP-binding</keyword>
<keyword evidence="3" id="KW-0547">Nucleotide-binding</keyword>
<dbReference type="FunFam" id="3.40.50.300:FF:000182">
    <property type="entry name" value="ras-related protein Rap-1b"/>
    <property type="match status" value="1"/>
</dbReference>
<evidence type="ECO:0000256" key="7">
    <source>
        <dbReference type="SAM" id="Coils"/>
    </source>
</evidence>
<dbReference type="PANTHER" id="PTHR11679">
    <property type="entry name" value="VESICLE PROTEIN SORTING-ASSOCIATED"/>
    <property type="match status" value="1"/>
</dbReference>
<dbReference type="Pfam" id="PF00995">
    <property type="entry name" value="Sec1"/>
    <property type="match status" value="1"/>
</dbReference>
<dbReference type="GO" id="GO:0005525">
    <property type="term" value="F:GTP binding"/>
    <property type="evidence" value="ECO:0007669"/>
    <property type="project" value="UniProtKB-KW"/>
</dbReference>
<evidence type="ECO:0000313" key="10">
    <source>
        <dbReference type="Proteomes" id="UP000242875"/>
    </source>
</evidence>
<dbReference type="InterPro" id="IPR036045">
    <property type="entry name" value="Sec1-like_sf"/>
</dbReference>
<dbReference type="SMART" id="SM00174">
    <property type="entry name" value="RHO"/>
    <property type="match status" value="1"/>
</dbReference>
<dbReference type="InterPro" id="IPR027417">
    <property type="entry name" value="P-loop_NTPase"/>
</dbReference>
<dbReference type="GO" id="GO:0016192">
    <property type="term" value="P:vesicle-mediated transport"/>
    <property type="evidence" value="ECO:0007669"/>
    <property type="project" value="InterPro"/>
</dbReference>
<dbReference type="AlphaFoldDB" id="A0A261Y1K2"/>